<accession>A0A7N2LR60</accession>
<dbReference type="EMBL" id="LRBV02000005">
    <property type="status" value="NOT_ANNOTATED_CDS"/>
    <property type="molecule type" value="Genomic_DNA"/>
</dbReference>
<organism evidence="1 2">
    <name type="scientific">Quercus lobata</name>
    <name type="common">Valley oak</name>
    <dbReference type="NCBI Taxonomy" id="97700"/>
    <lineage>
        <taxon>Eukaryota</taxon>
        <taxon>Viridiplantae</taxon>
        <taxon>Streptophyta</taxon>
        <taxon>Embryophyta</taxon>
        <taxon>Tracheophyta</taxon>
        <taxon>Spermatophyta</taxon>
        <taxon>Magnoliopsida</taxon>
        <taxon>eudicotyledons</taxon>
        <taxon>Gunneridae</taxon>
        <taxon>Pentapetalae</taxon>
        <taxon>rosids</taxon>
        <taxon>fabids</taxon>
        <taxon>Fagales</taxon>
        <taxon>Fagaceae</taxon>
        <taxon>Quercus</taxon>
    </lineage>
</organism>
<dbReference type="InParanoid" id="A0A7N2LR60"/>
<dbReference type="EnsemblPlants" id="QL05p054575:mrna">
    <property type="protein sequence ID" value="QL05p054575:mrna"/>
    <property type="gene ID" value="QL05p054575"/>
</dbReference>
<keyword evidence="2" id="KW-1185">Reference proteome</keyword>
<proteinExistence type="predicted"/>
<reference evidence="1 2" key="1">
    <citation type="journal article" date="2016" name="G3 (Bethesda)">
        <title>First Draft Assembly and Annotation of the Genome of a California Endemic Oak Quercus lobata Nee (Fagaceae).</title>
        <authorList>
            <person name="Sork V.L."/>
            <person name="Fitz-Gibbon S.T."/>
            <person name="Puiu D."/>
            <person name="Crepeau M."/>
            <person name="Gugger P.F."/>
            <person name="Sherman R."/>
            <person name="Stevens K."/>
            <person name="Langley C.H."/>
            <person name="Pellegrini M."/>
            <person name="Salzberg S.L."/>
        </authorList>
    </citation>
    <scope>NUCLEOTIDE SEQUENCE [LARGE SCALE GENOMIC DNA]</scope>
    <source>
        <strain evidence="1 2">cv. SW786</strain>
    </source>
</reference>
<dbReference type="Gramene" id="QL05p054575:mrna">
    <property type="protein sequence ID" value="QL05p054575:mrna"/>
    <property type="gene ID" value="QL05p054575"/>
</dbReference>
<evidence type="ECO:0000313" key="1">
    <source>
        <dbReference type="EnsemblPlants" id="QL05p054575:mrna"/>
    </source>
</evidence>
<name>A0A7N2LR60_QUELO</name>
<evidence type="ECO:0000313" key="2">
    <source>
        <dbReference type="Proteomes" id="UP000594261"/>
    </source>
</evidence>
<dbReference type="AlphaFoldDB" id="A0A7N2LR60"/>
<protein>
    <submittedName>
        <fullName evidence="1">Uncharacterized protein</fullName>
    </submittedName>
</protein>
<reference evidence="1" key="2">
    <citation type="submission" date="2021-01" db="UniProtKB">
        <authorList>
            <consortium name="EnsemblPlants"/>
        </authorList>
    </citation>
    <scope>IDENTIFICATION</scope>
</reference>
<dbReference type="Proteomes" id="UP000594261">
    <property type="component" value="Chromosome 5"/>
</dbReference>
<sequence length="74" mass="8557">MALLWAVHLAIQNRCFGWVHRSSNSVANVAARFALNYLQPFCFSEVPFFLIIQMFCPPSEPHVQPAPFVMRRHL</sequence>